<keyword evidence="3" id="KW-1185">Reference proteome</keyword>
<dbReference type="InterPro" id="IPR036966">
    <property type="entry name" value="CBM3_sf"/>
</dbReference>
<proteinExistence type="predicted"/>
<dbReference type="Proteomes" id="UP000019109">
    <property type="component" value="Unassembled WGS sequence"/>
</dbReference>
<dbReference type="SUPFAM" id="SSF49384">
    <property type="entry name" value="Carbohydrate-binding domain"/>
    <property type="match status" value="1"/>
</dbReference>
<organism evidence="2 3">
    <name type="scientific">Acetivibrio straminisolvens JCM 21531</name>
    <dbReference type="NCBI Taxonomy" id="1294263"/>
    <lineage>
        <taxon>Bacteria</taxon>
        <taxon>Bacillati</taxon>
        <taxon>Bacillota</taxon>
        <taxon>Clostridia</taxon>
        <taxon>Eubacteriales</taxon>
        <taxon>Oscillospiraceae</taxon>
        <taxon>Acetivibrio</taxon>
    </lineage>
</organism>
<dbReference type="Pfam" id="PF00942">
    <property type="entry name" value="CBM_3"/>
    <property type="match status" value="1"/>
</dbReference>
<dbReference type="PROSITE" id="PS51172">
    <property type="entry name" value="CBM3"/>
    <property type="match status" value="1"/>
</dbReference>
<feature type="domain" description="CBM3" evidence="1">
    <location>
        <begin position="1"/>
        <end position="125"/>
    </location>
</feature>
<evidence type="ECO:0000313" key="3">
    <source>
        <dbReference type="Proteomes" id="UP000019109"/>
    </source>
</evidence>
<accession>W4VA74</accession>
<sequence length="125" mass="14238">MKIRYYYTKDLVINEIFTCDWSNITAAKITGTVVEMPVPKPNADSYIEIGFIDDAGILNPGENVEIVSRTGNSYALSLATPPYSEWNYMYDQDSDYSFNNTSSDFVVWDKITVYISGELYWGIEP</sequence>
<evidence type="ECO:0000313" key="2">
    <source>
        <dbReference type="EMBL" id="GAE89644.1"/>
    </source>
</evidence>
<dbReference type="InterPro" id="IPR008965">
    <property type="entry name" value="CBM2/CBM3_carb-bd_dom_sf"/>
</dbReference>
<dbReference type="EMBL" id="BAVR01000042">
    <property type="protein sequence ID" value="GAE89644.1"/>
    <property type="molecule type" value="Genomic_DNA"/>
</dbReference>
<name>W4VA74_9FIRM</name>
<dbReference type="GO" id="GO:0005975">
    <property type="term" value="P:carbohydrate metabolic process"/>
    <property type="evidence" value="ECO:0007669"/>
    <property type="project" value="InterPro"/>
</dbReference>
<dbReference type="AlphaFoldDB" id="W4VA74"/>
<dbReference type="InterPro" id="IPR001956">
    <property type="entry name" value="CBM3"/>
</dbReference>
<protein>
    <submittedName>
        <fullName evidence="2">Endoglucanase</fullName>
    </submittedName>
</protein>
<dbReference type="STRING" id="1294263.JCM21531_3190"/>
<reference evidence="2" key="1">
    <citation type="journal article" date="2014" name="Genome Announc.">
        <title>Draft Genome Sequence of Clostridium straminisolvens Strain JCM 21531T, Isolated from a Cellulose-Degrading Bacterial Community.</title>
        <authorList>
            <person name="Yuki M."/>
            <person name="Oshima K."/>
            <person name="Suda W."/>
            <person name="Sakamoto M."/>
            <person name="Kitamura K."/>
            <person name="Iida T."/>
            <person name="Hattori M."/>
            <person name="Ohkuma M."/>
        </authorList>
    </citation>
    <scope>NUCLEOTIDE SEQUENCE [LARGE SCALE GENOMIC DNA]</scope>
    <source>
        <strain evidence="2">JCM 21531</strain>
    </source>
</reference>
<evidence type="ECO:0000259" key="1">
    <source>
        <dbReference type="PROSITE" id="PS51172"/>
    </source>
</evidence>
<dbReference type="GO" id="GO:0030248">
    <property type="term" value="F:cellulose binding"/>
    <property type="evidence" value="ECO:0007669"/>
    <property type="project" value="InterPro"/>
</dbReference>
<gene>
    <name evidence="2" type="ORF">JCM21531_3190</name>
</gene>
<comment type="caution">
    <text evidence="2">The sequence shown here is derived from an EMBL/GenBank/DDBJ whole genome shotgun (WGS) entry which is preliminary data.</text>
</comment>
<dbReference type="Gene3D" id="2.60.40.710">
    <property type="entry name" value="Endoglucanase-like"/>
    <property type="match status" value="1"/>
</dbReference>